<dbReference type="PANTHER" id="PTHR47566:SF1">
    <property type="entry name" value="PROTEIN NUD1"/>
    <property type="match status" value="1"/>
</dbReference>
<feature type="compositionally biased region" description="Polar residues" evidence="3">
    <location>
        <begin position="90"/>
        <end position="101"/>
    </location>
</feature>
<keyword evidence="1" id="KW-0433">Leucine-rich repeat</keyword>
<evidence type="ECO:0000313" key="4">
    <source>
        <dbReference type="EMBL" id="KAK0512458.1"/>
    </source>
</evidence>
<name>A0AA39V1M5_9LECA</name>
<gene>
    <name evidence="4" type="ORF">JMJ35_005586</name>
</gene>
<feature type="compositionally biased region" description="Low complexity" evidence="3">
    <location>
        <begin position="426"/>
        <end position="442"/>
    </location>
</feature>
<organism evidence="4 5">
    <name type="scientific">Cladonia borealis</name>
    <dbReference type="NCBI Taxonomy" id="184061"/>
    <lineage>
        <taxon>Eukaryota</taxon>
        <taxon>Fungi</taxon>
        <taxon>Dikarya</taxon>
        <taxon>Ascomycota</taxon>
        <taxon>Pezizomycotina</taxon>
        <taxon>Lecanoromycetes</taxon>
        <taxon>OSLEUM clade</taxon>
        <taxon>Lecanoromycetidae</taxon>
        <taxon>Lecanorales</taxon>
        <taxon>Lecanorineae</taxon>
        <taxon>Cladoniaceae</taxon>
        <taxon>Cladonia</taxon>
    </lineage>
</organism>
<evidence type="ECO:0008006" key="6">
    <source>
        <dbReference type="Google" id="ProtNLM"/>
    </source>
</evidence>
<dbReference type="InterPro" id="IPR003591">
    <property type="entry name" value="Leu-rich_rpt_typical-subtyp"/>
</dbReference>
<dbReference type="PROSITE" id="PS51450">
    <property type="entry name" value="LRR"/>
    <property type="match status" value="2"/>
</dbReference>
<feature type="compositionally biased region" description="Polar residues" evidence="3">
    <location>
        <begin position="241"/>
        <end position="259"/>
    </location>
</feature>
<keyword evidence="2" id="KW-0677">Repeat</keyword>
<reference evidence="4" key="1">
    <citation type="submission" date="2023-03" db="EMBL/GenBank/DDBJ databases">
        <title>Complete genome of Cladonia borealis.</title>
        <authorList>
            <person name="Park H."/>
        </authorList>
    </citation>
    <scope>NUCLEOTIDE SEQUENCE</scope>
    <source>
        <strain evidence="4">ANT050790</strain>
    </source>
</reference>
<feature type="compositionally biased region" description="Basic and acidic residues" evidence="3">
    <location>
        <begin position="766"/>
        <end position="775"/>
    </location>
</feature>
<dbReference type="InterPro" id="IPR001611">
    <property type="entry name" value="Leu-rich_rpt"/>
</dbReference>
<dbReference type="PANTHER" id="PTHR47566">
    <property type="match status" value="1"/>
</dbReference>
<dbReference type="SMART" id="SM00369">
    <property type="entry name" value="LRR_TYP"/>
    <property type="match status" value="7"/>
</dbReference>
<evidence type="ECO:0000313" key="5">
    <source>
        <dbReference type="Proteomes" id="UP001166286"/>
    </source>
</evidence>
<comment type="caution">
    <text evidence="4">The sequence shown here is derived from an EMBL/GenBank/DDBJ whole genome shotgun (WGS) entry which is preliminary data.</text>
</comment>
<feature type="compositionally biased region" description="Polar residues" evidence="3">
    <location>
        <begin position="351"/>
        <end position="360"/>
    </location>
</feature>
<feature type="compositionally biased region" description="Low complexity" evidence="3">
    <location>
        <begin position="79"/>
        <end position="89"/>
    </location>
</feature>
<proteinExistence type="predicted"/>
<dbReference type="InterPro" id="IPR032675">
    <property type="entry name" value="LRR_dom_sf"/>
</dbReference>
<evidence type="ECO:0000256" key="3">
    <source>
        <dbReference type="SAM" id="MobiDB-lite"/>
    </source>
</evidence>
<dbReference type="GO" id="GO:0061499">
    <property type="term" value="C:outer plaque of mitotic spindle pole body"/>
    <property type="evidence" value="ECO:0007669"/>
    <property type="project" value="TreeGrafter"/>
</dbReference>
<feature type="compositionally biased region" description="Basic and acidic residues" evidence="3">
    <location>
        <begin position="130"/>
        <end position="148"/>
    </location>
</feature>
<feature type="compositionally biased region" description="Low complexity" evidence="3">
    <location>
        <begin position="985"/>
        <end position="1004"/>
    </location>
</feature>
<accession>A0AA39V1M5</accession>
<dbReference type="Proteomes" id="UP001166286">
    <property type="component" value="Unassembled WGS sequence"/>
</dbReference>
<dbReference type="Pfam" id="PF12799">
    <property type="entry name" value="LRR_4"/>
    <property type="match status" value="1"/>
</dbReference>
<evidence type="ECO:0000256" key="2">
    <source>
        <dbReference type="ARBA" id="ARBA00022737"/>
    </source>
</evidence>
<feature type="region of interest" description="Disordered" evidence="3">
    <location>
        <begin position="1"/>
        <end position="329"/>
    </location>
</feature>
<evidence type="ECO:0000256" key="1">
    <source>
        <dbReference type="ARBA" id="ARBA00022614"/>
    </source>
</evidence>
<dbReference type="Gene3D" id="3.80.10.10">
    <property type="entry name" value="Ribonuclease Inhibitor"/>
    <property type="match status" value="2"/>
</dbReference>
<feature type="region of interest" description="Disordered" evidence="3">
    <location>
        <begin position="522"/>
        <end position="568"/>
    </location>
</feature>
<feature type="compositionally biased region" description="Polar residues" evidence="3">
    <location>
        <begin position="46"/>
        <end position="55"/>
    </location>
</feature>
<feature type="region of interest" description="Disordered" evidence="3">
    <location>
        <begin position="343"/>
        <end position="499"/>
    </location>
</feature>
<feature type="region of interest" description="Disordered" evidence="3">
    <location>
        <begin position="1142"/>
        <end position="1162"/>
    </location>
</feature>
<dbReference type="InterPro" id="IPR052574">
    <property type="entry name" value="CDIRP"/>
</dbReference>
<feature type="compositionally biased region" description="Low complexity" evidence="3">
    <location>
        <begin position="281"/>
        <end position="293"/>
    </location>
</feature>
<dbReference type="EMBL" id="JAFEKC020000011">
    <property type="protein sequence ID" value="KAK0512458.1"/>
    <property type="molecule type" value="Genomic_DNA"/>
</dbReference>
<dbReference type="SMART" id="SM00365">
    <property type="entry name" value="LRR_SD22"/>
    <property type="match status" value="7"/>
</dbReference>
<feature type="compositionally biased region" description="Polar residues" evidence="3">
    <location>
        <begin position="596"/>
        <end position="610"/>
    </location>
</feature>
<feature type="region of interest" description="Disordered" evidence="3">
    <location>
        <begin position="1041"/>
        <end position="1062"/>
    </location>
</feature>
<feature type="compositionally biased region" description="Basic and acidic residues" evidence="3">
    <location>
        <begin position="641"/>
        <end position="670"/>
    </location>
</feature>
<protein>
    <recommendedName>
        <fullName evidence="6">Septation initiation network scaffold protein cdc11</fullName>
    </recommendedName>
</protein>
<feature type="region of interest" description="Disordered" evidence="3">
    <location>
        <begin position="1259"/>
        <end position="1301"/>
    </location>
</feature>
<feature type="region of interest" description="Disordered" evidence="3">
    <location>
        <begin position="929"/>
        <end position="1011"/>
    </location>
</feature>
<feature type="region of interest" description="Disordered" evidence="3">
    <location>
        <begin position="835"/>
        <end position="890"/>
    </location>
</feature>
<feature type="compositionally biased region" description="Basic and acidic residues" evidence="3">
    <location>
        <begin position="361"/>
        <end position="378"/>
    </location>
</feature>
<dbReference type="GO" id="GO:1902412">
    <property type="term" value="P:regulation of mitotic cytokinesis"/>
    <property type="evidence" value="ECO:0007669"/>
    <property type="project" value="TreeGrafter"/>
</dbReference>
<feature type="compositionally biased region" description="Basic and acidic residues" evidence="3">
    <location>
        <begin position="621"/>
        <end position="632"/>
    </location>
</feature>
<keyword evidence="5" id="KW-1185">Reference proteome</keyword>
<dbReference type="GO" id="GO:0035591">
    <property type="term" value="F:signaling adaptor activity"/>
    <property type="evidence" value="ECO:0007669"/>
    <property type="project" value="TreeGrafter"/>
</dbReference>
<feature type="compositionally biased region" description="Basic and acidic residues" evidence="3">
    <location>
        <begin position="865"/>
        <end position="876"/>
    </location>
</feature>
<feature type="region of interest" description="Disordered" evidence="3">
    <location>
        <begin position="1784"/>
        <end position="1805"/>
    </location>
</feature>
<dbReference type="GO" id="GO:0031028">
    <property type="term" value="P:septation initiation signaling"/>
    <property type="evidence" value="ECO:0007669"/>
    <property type="project" value="TreeGrafter"/>
</dbReference>
<feature type="region of interest" description="Disordered" evidence="3">
    <location>
        <begin position="596"/>
        <end position="736"/>
    </location>
</feature>
<dbReference type="SUPFAM" id="SSF52058">
    <property type="entry name" value="L domain-like"/>
    <property type="match status" value="1"/>
</dbReference>
<dbReference type="InterPro" id="IPR025875">
    <property type="entry name" value="Leu-rich_rpt_4"/>
</dbReference>
<feature type="compositionally biased region" description="Polar residues" evidence="3">
    <location>
        <begin position="1262"/>
        <end position="1273"/>
    </location>
</feature>
<feature type="region of interest" description="Disordered" evidence="3">
    <location>
        <begin position="750"/>
        <end position="789"/>
    </location>
</feature>
<sequence>MDRWLDSLSEDWISQPRSAHSSSVVKDGYSPTSSASQSRIPRYKPRSTSNISNESKAVLGKSKPRKASLNETALKEKTSSNLNSSQQQLPTGQIKPQSLNAASMRLRNRHDSSDFSHPGPLGTVQYKSSPVKERGPQATPEWKRRVLKENGGGDLFSPIGLESVFNPPTAKTVNRGKPMGKRRLIPQENISSSPPPLPLIAQQEHAASGAGFQKPAPPSVSQNSADGEGGCAEDDAVRSPLASSSERATKTENNSSVSKFRSPDHVAGGLGPHASPAAHTRPSSGSDRSSVQRSAEREEVSGVSSTNDKSRNEDISPFFVSRRDTVDGRVEYAAVDKSMERLRSEMDKLRSQQQNIPSSRSSDHGIDYTESRLSERPLSHGQMDEVTSQSLPDDLSMGTDAYVANGGFVSIHRGGYSNDGSFQRRPVSPSLLPDLDGPSLKSRSSTGAGVIDSPAAPEHFSQTKSKTPSSPPHTPKNDSYGNSDSYERPKSSGSPLKLFENYDTFTNNRLARRISKFERTLTQELDEESMQVPSSPSPRRRRRYKQSQEEPPNDSLNPRRISSFGDGQLEGHDFAMRQASETNVWCEQVEQNIEFRSSSRQRPSGLQSRSAIFCHPAGSDLNRDKKSKERTKYAVKSPGQRAEEGEIRGESRAIDSRKHEFQATHDHQEALRTSTGKRLPYSPAKDPAPKRRRTLQASADLDHGSINSPHVEVEEKSTKHVHGRKRKDALYDNDRQLADPSTIAMRQILQPRLPGPIQPGSSIKTRLHDRGREPSGAEEGQDPNPAVDSNTQIVAGALATVALNTVQDMTCGSRKASVTTADFFNEAQQIMQLIRAKGRPRSSHNTAEASEVERTTIAEESVMEDSTKDEFSRPPSREGSGPSRQREPLQMDARVVSQLRKFEDEDDLGLALSSSLKVLQIHESLTAPEPLVNNDLDDDNPHSSTESDPPNIRIRQGLSESHSDRHISFSKDPSSAGTEVRHHSQGSQSTSAPSSNRSNPTRSSEGSTKRMVIAPETVAHLLSDQMAGMVFDRQKQLWVKRKSSPNAGGMESLDRSASEETDEDLFGGIPDLTVDEMKELQTVKDVVSSMRLMRSMVDKISTHDHLTSTEQQNRVLSTRNVNDEARPHTADGKLIEPIETSSAPSKYSHFASSGPGPGTRATSWGDEVEVIKDPQLPIHVHSKTSATLKNEPAEEVEHEISILDGRGSCAPRPRNKHRQARVVTVAFSSPLVDQREYTYEQDNGSQVWEETSDLKLYESPATRGSYQKTSPNRRASFGGPSRSSQRKASRRASISNQSYMARPMSRLDERDEMSLVQCTSGNRHMTLEVAISTPLPLSRSLILPPPTTDQRSSVGFHLSPLSEFTVHQVDKPIDLSLNQIAKRRSSRVQEPDTKLSLAAEDLVKKLTDLEPFEPYWDYLRSLDLHDRNLKTLHKLEEFCGQVEELDVSNNQIGELDGIPHNVRLLNIRGNCLSDLAAWNSLQNLQYLDVSGNHLKSLEGFQSLIHLRALKAEYNEMETLSGLEDLDGLTSLSLRGNRLRSVDFEKSNLRRLTRMDLRENELAVVLNLHYLTALETCDLSYNALEALDFSISNPLLRLQTLNLSYNRLSFLDLAEVPNLKTLSLDKNYIASIEGLSNLKALETVSWREQTLISAYGYSEIQYQHCHEVRNLYLSGNRLSTFAPSRAFLNLHHLELASTGLQILSSDFGGKCPNLRTININYNAIRDLQPLLGIVKLEKLFLAGNRLARLRKTIYMLRRLGTTLLEVDLRNNPLTVGFHTPLEPAREEKRVTLQRRNQPANDEDQDQDPELKRIEAFLLPALNKEMDNTLRGRLDEDTKLRRRVHELLITHACPHLERLDGVHVDMKVVKKRDGVWERLVELGIINEKAVMSRDKADE</sequence>
<feature type="compositionally biased region" description="Polar residues" evidence="3">
    <location>
        <begin position="15"/>
        <end position="39"/>
    </location>
</feature>